<evidence type="ECO:0000313" key="3">
    <source>
        <dbReference type="EMBL" id="GID65678.1"/>
    </source>
</evidence>
<gene>
    <name evidence="3" type="ORF">Acy02nite_35590</name>
</gene>
<organism evidence="3 4">
    <name type="scientific">Actinoplanes cyaneus</name>
    <dbReference type="NCBI Taxonomy" id="52696"/>
    <lineage>
        <taxon>Bacteria</taxon>
        <taxon>Bacillati</taxon>
        <taxon>Actinomycetota</taxon>
        <taxon>Actinomycetes</taxon>
        <taxon>Micromonosporales</taxon>
        <taxon>Micromonosporaceae</taxon>
        <taxon>Actinoplanes</taxon>
    </lineage>
</organism>
<dbReference type="Proteomes" id="UP000619479">
    <property type="component" value="Unassembled WGS sequence"/>
</dbReference>
<sequence>MRICAPSLSSRLHMPAYAHLRNTFGLTEEIEQHRQLRLQAGDHDILLCRGTDVPQIVALEVADVGLTGYDVAVEWALANNRELDIRDLGPSRASFVCFVAVPGRQVGRIYSEYPAITTRWLTESRQYDQLPIVPMHGSSEAVIAADPLGGGVLLVTSGDTLRANGLSDVFPLLSTDLCLVSLPGRMPERWGGQPTAELPSLPVSAKPPIGR</sequence>
<evidence type="ECO:0000256" key="1">
    <source>
        <dbReference type="SAM" id="MobiDB-lite"/>
    </source>
</evidence>
<evidence type="ECO:0000259" key="2">
    <source>
        <dbReference type="Pfam" id="PF01634"/>
    </source>
</evidence>
<dbReference type="Gene3D" id="3.40.190.10">
    <property type="entry name" value="Periplasmic binding protein-like II"/>
    <property type="match status" value="2"/>
</dbReference>
<feature type="region of interest" description="Disordered" evidence="1">
    <location>
        <begin position="190"/>
        <end position="211"/>
    </location>
</feature>
<dbReference type="SUPFAM" id="SSF53850">
    <property type="entry name" value="Periplasmic binding protein-like II"/>
    <property type="match status" value="1"/>
</dbReference>
<dbReference type="GO" id="GO:0005737">
    <property type="term" value="C:cytoplasm"/>
    <property type="evidence" value="ECO:0007669"/>
    <property type="project" value="InterPro"/>
</dbReference>
<proteinExistence type="predicted"/>
<protein>
    <recommendedName>
        <fullName evidence="2">ATP phosphoribosyltransferase catalytic domain-containing protein</fullName>
    </recommendedName>
</protein>
<dbReference type="Pfam" id="PF01634">
    <property type="entry name" value="HisG"/>
    <property type="match status" value="1"/>
</dbReference>
<dbReference type="InterPro" id="IPR013820">
    <property type="entry name" value="ATP_PRibTrfase_cat"/>
</dbReference>
<reference evidence="3" key="1">
    <citation type="submission" date="2021-01" db="EMBL/GenBank/DDBJ databases">
        <title>Whole genome shotgun sequence of Actinoplanes cyaneus NBRC 14990.</title>
        <authorList>
            <person name="Komaki H."/>
            <person name="Tamura T."/>
        </authorList>
    </citation>
    <scope>NUCLEOTIDE SEQUENCE</scope>
    <source>
        <strain evidence="3">NBRC 14990</strain>
    </source>
</reference>
<dbReference type="GO" id="GO:0003879">
    <property type="term" value="F:ATP phosphoribosyltransferase activity"/>
    <property type="evidence" value="ECO:0007669"/>
    <property type="project" value="InterPro"/>
</dbReference>
<comment type="caution">
    <text evidence="3">The sequence shown here is derived from an EMBL/GenBank/DDBJ whole genome shotgun (WGS) entry which is preliminary data.</text>
</comment>
<dbReference type="GO" id="GO:0000105">
    <property type="term" value="P:L-histidine biosynthetic process"/>
    <property type="evidence" value="ECO:0007669"/>
    <property type="project" value="InterPro"/>
</dbReference>
<name>A0A919M5X4_9ACTN</name>
<dbReference type="AlphaFoldDB" id="A0A919M5X4"/>
<evidence type="ECO:0000313" key="4">
    <source>
        <dbReference type="Proteomes" id="UP000619479"/>
    </source>
</evidence>
<keyword evidence="4" id="KW-1185">Reference proteome</keyword>
<dbReference type="EMBL" id="BOMH01000027">
    <property type="protein sequence ID" value="GID65678.1"/>
    <property type="molecule type" value="Genomic_DNA"/>
</dbReference>
<feature type="domain" description="ATP phosphoribosyltransferase catalytic" evidence="2">
    <location>
        <begin position="49"/>
        <end position="181"/>
    </location>
</feature>
<dbReference type="RefSeq" id="WP_203741913.1">
    <property type="nucleotide sequence ID" value="NZ_BAAAUC010000003.1"/>
</dbReference>
<accession>A0A919M5X4</accession>